<dbReference type="InterPro" id="IPR028994">
    <property type="entry name" value="Integrin_alpha_N"/>
</dbReference>
<name>A0A506PEP5_9FLAO</name>
<dbReference type="PANTHER" id="PTHR44103:SF1">
    <property type="entry name" value="PROPROTEIN CONVERTASE P"/>
    <property type="match status" value="1"/>
</dbReference>
<dbReference type="Pfam" id="PF13517">
    <property type="entry name" value="FG-GAP_3"/>
    <property type="match status" value="3"/>
</dbReference>
<dbReference type="PANTHER" id="PTHR44103">
    <property type="entry name" value="PROPROTEIN CONVERTASE P"/>
    <property type="match status" value="1"/>
</dbReference>
<dbReference type="SUPFAM" id="SSF69318">
    <property type="entry name" value="Integrin alpha N-terminal domain"/>
    <property type="match status" value="1"/>
</dbReference>
<keyword evidence="1 2" id="KW-0732">Signal</keyword>
<sequence length="466" mass="50292">MKKQLLFIFAMCIPFCFIAQVSFAPKVSINTSTGAQPYAIASGLIDDDAFEDIVLGTLNGNTLEWYKNNGDGTFTIQPLITNTLSSITSVQLYDVNNDGFIDVVANGFSSNNVAWFANDGNGNFGGQQILASGVSGAADFIFADVNNDGNVDLVIAAYSANSVFWYEGDGTGNFGSANLIDNSITNPGSMSVSDIDGDGDLDLVVSTGSFTVGVNSIQVYINDLIPSGTTSFLKEANPVTDNKRNFFNCSFEDVDGDGNFDILATELGASPGVGKFYWYEFDGTNYIETEFATSIGNPASVKMFDLDNDGLKDIILSSGSSGAGNDVVWFKNQGDGSFAAEEVIDNTQSQAYVFTVADFDNDGDLDIVSAAFNQNDLNYFENQLIVLSVDDFNQNKVSFYPNPVTDYLFIEGISNNETFKLYNQLGQLIIQTKIDNLATINLSTLSPGIYFVELSGNSKPFKLIKQ</sequence>
<gene>
    <name evidence="4" type="ORF">FJ651_12675</name>
</gene>
<dbReference type="AlphaFoldDB" id="A0A506PEP5"/>
<organism evidence="4 5">
    <name type="scientific">Paucihalobacter ruber</name>
    <dbReference type="NCBI Taxonomy" id="2567861"/>
    <lineage>
        <taxon>Bacteria</taxon>
        <taxon>Pseudomonadati</taxon>
        <taxon>Bacteroidota</taxon>
        <taxon>Flavobacteriia</taxon>
        <taxon>Flavobacteriales</taxon>
        <taxon>Flavobacteriaceae</taxon>
        <taxon>Paucihalobacter</taxon>
    </lineage>
</organism>
<evidence type="ECO:0000313" key="5">
    <source>
        <dbReference type="Proteomes" id="UP000317332"/>
    </source>
</evidence>
<feature type="chain" id="PRO_5021341911" evidence="2">
    <location>
        <begin position="20"/>
        <end position="466"/>
    </location>
</feature>
<evidence type="ECO:0000256" key="2">
    <source>
        <dbReference type="SAM" id="SignalP"/>
    </source>
</evidence>
<dbReference type="RefSeq" id="WP_140990906.1">
    <property type="nucleotide sequence ID" value="NZ_VHIQ01000006.1"/>
</dbReference>
<dbReference type="NCBIfam" id="TIGR04183">
    <property type="entry name" value="Por_Secre_tail"/>
    <property type="match status" value="1"/>
</dbReference>
<dbReference type="Proteomes" id="UP000317332">
    <property type="component" value="Unassembled WGS sequence"/>
</dbReference>
<dbReference type="InterPro" id="IPR013517">
    <property type="entry name" value="FG-GAP"/>
</dbReference>
<feature type="signal peptide" evidence="2">
    <location>
        <begin position="1"/>
        <end position="19"/>
    </location>
</feature>
<dbReference type="EMBL" id="VHIQ01000006">
    <property type="protein sequence ID" value="TPV32411.1"/>
    <property type="molecule type" value="Genomic_DNA"/>
</dbReference>
<evidence type="ECO:0000259" key="3">
    <source>
        <dbReference type="Pfam" id="PF18962"/>
    </source>
</evidence>
<evidence type="ECO:0000256" key="1">
    <source>
        <dbReference type="ARBA" id="ARBA00022729"/>
    </source>
</evidence>
<feature type="domain" description="Secretion system C-terminal sorting" evidence="3">
    <location>
        <begin position="400"/>
        <end position="459"/>
    </location>
</feature>
<accession>A0A506PEP5</accession>
<evidence type="ECO:0000313" key="4">
    <source>
        <dbReference type="EMBL" id="TPV32411.1"/>
    </source>
</evidence>
<keyword evidence="5" id="KW-1185">Reference proteome</keyword>
<dbReference type="OrthoDB" id="9816120at2"/>
<protein>
    <submittedName>
        <fullName evidence="4">T9SS type A sorting domain-containing protein</fullName>
    </submittedName>
</protein>
<proteinExistence type="predicted"/>
<reference evidence="4 5" key="1">
    <citation type="submission" date="2019-06" db="EMBL/GenBank/DDBJ databases">
        <title>Flavobacteriaceae Paucihalobacterium erythroidium CWB-1, complete genome.</title>
        <authorList>
            <person name="Wu S."/>
        </authorList>
    </citation>
    <scope>NUCLEOTIDE SEQUENCE [LARGE SCALE GENOMIC DNA]</scope>
    <source>
        <strain evidence="4 5">CWB-1</strain>
    </source>
</reference>
<dbReference type="Pfam" id="PF18962">
    <property type="entry name" value="Por_Secre_tail"/>
    <property type="match status" value="1"/>
</dbReference>
<dbReference type="Gene3D" id="2.130.10.130">
    <property type="entry name" value="Integrin alpha, N-terminal"/>
    <property type="match status" value="2"/>
</dbReference>
<comment type="caution">
    <text evidence="4">The sequence shown here is derived from an EMBL/GenBank/DDBJ whole genome shotgun (WGS) entry which is preliminary data.</text>
</comment>
<dbReference type="InterPro" id="IPR026444">
    <property type="entry name" value="Secre_tail"/>
</dbReference>